<evidence type="ECO:0000256" key="3">
    <source>
        <dbReference type="SAM" id="Coils"/>
    </source>
</evidence>
<reference evidence="5 6" key="1">
    <citation type="submission" date="2023-04" db="EMBL/GenBank/DDBJ databases">
        <title>Genome of Basidiobolus ranarum AG-B5.</title>
        <authorList>
            <person name="Stajich J.E."/>
            <person name="Carter-House D."/>
            <person name="Gryganskyi A."/>
        </authorList>
    </citation>
    <scope>NUCLEOTIDE SEQUENCE [LARGE SCALE GENOMIC DNA]</scope>
    <source>
        <strain evidence="5 6">AG-B5</strain>
    </source>
</reference>
<keyword evidence="6" id="KW-1185">Reference proteome</keyword>
<evidence type="ECO:0000256" key="4">
    <source>
        <dbReference type="SAM" id="MobiDB-lite"/>
    </source>
</evidence>
<proteinExistence type="inferred from homology"/>
<dbReference type="PANTHER" id="PTHR10921">
    <property type="entry name" value="NUCLEAR DISTRIBUTION PROTEIN NUDE HOMOLOG 1"/>
    <property type="match status" value="1"/>
</dbReference>
<evidence type="ECO:0000256" key="2">
    <source>
        <dbReference type="ARBA" id="ARBA00023054"/>
    </source>
</evidence>
<name>A0ABR2WUQ4_9FUNG</name>
<evidence type="ECO:0000313" key="6">
    <source>
        <dbReference type="Proteomes" id="UP001479436"/>
    </source>
</evidence>
<evidence type="ECO:0000256" key="1">
    <source>
        <dbReference type="ARBA" id="ARBA00007429"/>
    </source>
</evidence>
<accession>A0ABR2WUQ4</accession>
<comment type="similarity">
    <text evidence="1">Belongs to the nudE family.</text>
</comment>
<dbReference type="EMBL" id="JASJQH010000305">
    <property type="protein sequence ID" value="KAK9765182.1"/>
    <property type="molecule type" value="Genomic_DNA"/>
</dbReference>
<dbReference type="PANTHER" id="PTHR10921:SF1">
    <property type="entry name" value="NUCLEAR DISTRIBUTION PROTEIN NUDE HOMOLOG"/>
    <property type="match status" value="1"/>
</dbReference>
<gene>
    <name evidence="5" type="primary">NDE1_2</name>
    <name evidence="5" type="ORF">K7432_006695</name>
</gene>
<dbReference type="Proteomes" id="UP001479436">
    <property type="component" value="Unassembled WGS sequence"/>
</dbReference>
<dbReference type="InterPro" id="IPR033494">
    <property type="entry name" value="NUDE"/>
</dbReference>
<sequence>MSELSISTSHEDISYWRNMSLSLEKELTDTRITLDDFQVSSRELEEELERELQVLEVENTKLKTHNQSLLFELETLTQKHQTTSLNSNDNILSLQKEIEILREGYERIQRRAVNLEMDNEELENFKRVAHSSLSDMEVKYNEAREWKTKFERETTKRNQMKEEIQRLKDELADLENELCVIRSHSPISPALSPTPSNSPSSLTSTRSTCTEENPPDFTSQSQSPTPPSPLPTVRRLSEYRRKEGRPIVMLHEIMDRVKVLENRLISCRSKVKPLLPNSRTNSNTSKQVVSSKMDINSKSH</sequence>
<feature type="coiled-coil region" evidence="3">
    <location>
        <begin position="91"/>
        <end position="177"/>
    </location>
</feature>
<feature type="region of interest" description="Disordered" evidence="4">
    <location>
        <begin position="185"/>
        <end position="238"/>
    </location>
</feature>
<keyword evidence="2 3" id="KW-0175">Coiled coil</keyword>
<feature type="coiled-coil region" evidence="3">
    <location>
        <begin position="34"/>
        <end position="65"/>
    </location>
</feature>
<feature type="region of interest" description="Disordered" evidence="4">
    <location>
        <begin position="273"/>
        <end position="300"/>
    </location>
</feature>
<feature type="compositionally biased region" description="Polar residues" evidence="4">
    <location>
        <begin position="277"/>
        <end position="294"/>
    </location>
</feature>
<organism evidence="5 6">
    <name type="scientific">Basidiobolus ranarum</name>
    <dbReference type="NCBI Taxonomy" id="34480"/>
    <lineage>
        <taxon>Eukaryota</taxon>
        <taxon>Fungi</taxon>
        <taxon>Fungi incertae sedis</taxon>
        <taxon>Zoopagomycota</taxon>
        <taxon>Entomophthoromycotina</taxon>
        <taxon>Basidiobolomycetes</taxon>
        <taxon>Basidiobolales</taxon>
        <taxon>Basidiobolaceae</taxon>
        <taxon>Basidiobolus</taxon>
    </lineage>
</organism>
<comment type="caution">
    <text evidence="5">The sequence shown here is derived from an EMBL/GenBank/DDBJ whole genome shotgun (WGS) entry which is preliminary data.</text>
</comment>
<dbReference type="Gene3D" id="6.10.250.1080">
    <property type="match status" value="1"/>
</dbReference>
<evidence type="ECO:0000313" key="5">
    <source>
        <dbReference type="EMBL" id="KAK9765182.1"/>
    </source>
</evidence>
<protein>
    <submittedName>
        <fullName evidence="5">NADH:ubiquinone oxidoreductase</fullName>
    </submittedName>
</protein>
<feature type="compositionally biased region" description="Low complexity" evidence="4">
    <location>
        <begin position="188"/>
        <end position="208"/>
    </location>
</feature>